<dbReference type="InterPro" id="IPR029063">
    <property type="entry name" value="SAM-dependent_MTases_sf"/>
</dbReference>
<protein>
    <recommendedName>
        <fullName evidence="2">site-specific DNA-methyltransferase (adenine-specific)</fullName>
        <ecNumber evidence="2">2.1.1.72</ecNumber>
    </recommendedName>
</protein>
<dbReference type="PROSITE" id="PS00092">
    <property type="entry name" value="N6_MTASE"/>
    <property type="match status" value="1"/>
</dbReference>
<evidence type="ECO:0000256" key="5">
    <source>
        <dbReference type="ARBA" id="ARBA00047942"/>
    </source>
</evidence>
<evidence type="ECO:0000313" key="7">
    <source>
        <dbReference type="EMBL" id="KEZ12986.1"/>
    </source>
</evidence>
<dbReference type="GO" id="GO:0009007">
    <property type="term" value="F:site-specific DNA-methyltransferase (adenine-specific) activity"/>
    <property type="evidence" value="ECO:0007669"/>
    <property type="project" value="UniProtKB-EC"/>
</dbReference>
<dbReference type="GO" id="GO:0008170">
    <property type="term" value="F:N-methyltransferase activity"/>
    <property type="evidence" value="ECO:0007669"/>
    <property type="project" value="InterPro"/>
</dbReference>
<comment type="catalytic activity">
    <reaction evidence="5">
        <text>a 2'-deoxyadenosine in DNA + S-adenosyl-L-methionine = an N(6)-methyl-2'-deoxyadenosine in DNA + S-adenosyl-L-homocysteine + H(+)</text>
        <dbReference type="Rhea" id="RHEA:15197"/>
        <dbReference type="Rhea" id="RHEA-COMP:12418"/>
        <dbReference type="Rhea" id="RHEA-COMP:12419"/>
        <dbReference type="ChEBI" id="CHEBI:15378"/>
        <dbReference type="ChEBI" id="CHEBI:57856"/>
        <dbReference type="ChEBI" id="CHEBI:59789"/>
        <dbReference type="ChEBI" id="CHEBI:90615"/>
        <dbReference type="ChEBI" id="CHEBI:90616"/>
        <dbReference type="EC" id="2.1.1.72"/>
    </reaction>
</comment>
<name>A0A084E4U4_SPHYA</name>
<comment type="similarity">
    <text evidence="1">Belongs to the N(4)/N(6)-methyltransferase family.</text>
</comment>
<dbReference type="EMBL" id="JGVR01000061">
    <property type="protein sequence ID" value="KEZ12986.1"/>
    <property type="molecule type" value="Genomic_DNA"/>
</dbReference>
<feature type="domain" description="DNA methylase N-4/N-6" evidence="6">
    <location>
        <begin position="123"/>
        <end position="209"/>
    </location>
</feature>
<evidence type="ECO:0000259" key="6">
    <source>
        <dbReference type="Pfam" id="PF01555"/>
    </source>
</evidence>
<comment type="caution">
    <text evidence="7">The sequence shown here is derived from an EMBL/GenBank/DDBJ whole genome shotgun (WGS) entry which is preliminary data.</text>
</comment>
<dbReference type="Proteomes" id="UP000028534">
    <property type="component" value="Unassembled WGS sequence"/>
</dbReference>
<dbReference type="GO" id="GO:0003677">
    <property type="term" value="F:DNA binding"/>
    <property type="evidence" value="ECO:0007669"/>
    <property type="project" value="InterPro"/>
</dbReference>
<dbReference type="SUPFAM" id="SSF53335">
    <property type="entry name" value="S-adenosyl-L-methionine-dependent methyltransferases"/>
    <property type="match status" value="1"/>
</dbReference>
<evidence type="ECO:0000256" key="1">
    <source>
        <dbReference type="ARBA" id="ARBA00006594"/>
    </source>
</evidence>
<dbReference type="Gene3D" id="3.40.50.150">
    <property type="entry name" value="Vaccinia Virus protein VP39"/>
    <property type="match status" value="1"/>
</dbReference>
<dbReference type="Pfam" id="PF01555">
    <property type="entry name" value="N6_N4_Mtase"/>
    <property type="match status" value="1"/>
</dbReference>
<dbReference type="eggNOG" id="COG2189">
    <property type="taxonomic scope" value="Bacteria"/>
</dbReference>
<dbReference type="InterPro" id="IPR002941">
    <property type="entry name" value="DNA_methylase_N4/N6"/>
</dbReference>
<dbReference type="InterPro" id="IPR002052">
    <property type="entry name" value="DNA_methylase_N6_adenine_CS"/>
</dbReference>
<keyword evidence="4" id="KW-0808">Transferase</keyword>
<organism evidence="7 8">
    <name type="scientific">Sphingobium yanoikuyae</name>
    <name type="common">Sphingomonas yanoikuyae</name>
    <dbReference type="NCBI Taxonomy" id="13690"/>
    <lineage>
        <taxon>Bacteria</taxon>
        <taxon>Pseudomonadati</taxon>
        <taxon>Pseudomonadota</taxon>
        <taxon>Alphaproteobacteria</taxon>
        <taxon>Sphingomonadales</taxon>
        <taxon>Sphingomonadaceae</taxon>
        <taxon>Sphingobium</taxon>
    </lineage>
</organism>
<evidence type="ECO:0000256" key="3">
    <source>
        <dbReference type="ARBA" id="ARBA00022603"/>
    </source>
</evidence>
<evidence type="ECO:0000256" key="2">
    <source>
        <dbReference type="ARBA" id="ARBA00011900"/>
    </source>
</evidence>
<evidence type="ECO:0000313" key="8">
    <source>
        <dbReference type="Proteomes" id="UP000028534"/>
    </source>
</evidence>
<reference evidence="7 8" key="1">
    <citation type="submission" date="2014-03" db="EMBL/GenBank/DDBJ databases">
        <title>Genome sequence of Sphingobium yanoikuyae B1.</title>
        <authorList>
            <person name="Gan H.M."/>
            <person name="Gan H.Y."/>
            <person name="Savka M.A."/>
        </authorList>
    </citation>
    <scope>NUCLEOTIDE SEQUENCE [LARGE SCALE GENOMIC DNA]</scope>
    <source>
        <strain evidence="7 8">B1</strain>
    </source>
</reference>
<proteinExistence type="inferred from homology"/>
<accession>A0A084E4U4</accession>
<gene>
    <name evidence="7" type="ORF">CP98_05035</name>
</gene>
<dbReference type="EC" id="2.1.1.72" evidence="2"/>
<dbReference type="GO" id="GO:0032259">
    <property type="term" value="P:methylation"/>
    <property type="evidence" value="ECO:0007669"/>
    <property type="project" value="UniProtKB-KW"/>
</dbReference>
<keyword evidence="3 7" id="KW-0489">Methyltransferase</keyword>
<dbReference type="PATRIC" id="fig|13690.10.peg.5206"/>
<sequence>MTDASDPIPQIARDNEAAGSGNLVTGNIARLKGLFPDIVTDGKVDFEILRELLGDAVEEGEERYGLNWKGKRKARAFALTPSLGTLLPTPNDSVDWDLTQNLMIEGDNLEVMKLIRRSYAGKVDIIYIDPPYNTGKDFVYPDNYRESISQYLEITGQSGARGEISTTNREVSGRFHTDWLSMMLPRIALAKEFMREDGIFLYSIDDAELSNSSPHYS</sequence>
<evidence type="ECO:0000256" key="4">
    <source>
        <dbReference type="ARBA" id="ARBA00022679"/>
    </source>
</evidence>
<dbReference type="AlphaFoldDB" id="A0A084E4U4"/>
<dbReference type="RefSeq" id="WP_037522910.1">
    <property type="nucleotide sequence ID" value="NZ_JGVR01000061.1"/>
</dbReference>